<dbReference type="PROSITE" id="PS00622">
    <property type="entry name" value="HTH_LUXR_1"/>
    <property type="match status" value="1"/>
</dbReference>
<feature type="transmembrane region" description="Helical" evidence="11">
    <location>
        <begin position="128"/>
        <end position="146"/>
    </location>
</feature>
<dbReference type="PANTHER" id="PTHR24421">
    <property type="entry name" value="NITRATE/NITRITE SENSOR PROTEIN NARX-RELATED"/>
    <property type="match status" value="1"/>
</dbReference>
<dbReference type="Pfam" id="PF07730">
    <property type="entry name" value="HisKA_3"/>
    <property type="match status" value="1"/>
</dbReference>
<dbReference type="SUPFAM" id="SSF55874">
    <property type="entry name" value="ATPase domain of HSP90 chaperone/DNA topoisomerase II/histidine kinase"/>
    <property type="match status" value="1"/>
</dbReference>
<dbReference type="InterPro" id="IPR011712">
    <property type="entry name" value="Sig_transdc_His_kin_sub3_dim/P"/>
</dbReference>
<comment type="catalytic activity">
    <reaction evidence="1">
        <text>ATP + protein L-histidine = ADP + protein N-phospho-L-histidine.</text>
        <dbReference type="EC" id="2.7.13.3"/>
    </reaction>
</comment>
<evidence type="ECO:0000256" key="6">
    <source>
        <dbReference type="ARBA" id="ARBA00022777"/>
    </source>
</evidence>
<feature type="compositionally biased region" description="Basic and acidic residues" evidence="10">
    <location>
        <begin position="479"/>
        <end position="492"/>
    </location>
</feature>
<keyword evidence="4" id="KW-0808">Transferase</keyword>
<keyword evidence="3" id="KW-0597">Phosphoprotein</keyword>
<dbReference type="SUPFAM" id="SSF46894">
    <property type="entry name" value="C-terminal effector domain of the bipartite response regulators"/>
    <property type="match status" value="1"/>
</dbReference>
<reference evidence="13" key="1">
    <citation type="submission" date="2024-06" db="EMBL/GenBank/DDBJ databases">
        <authorList>
            <consortium name="consrtm"/>
            <person name="Uemura M."/>
            <person name="Terahara T."/>
        </authorList>
    </citation>
    <scope>NUCLEOTIDE SEQUENCE</scope>
    <source>
        <strain evidence="13">KM77-8</strain>
    </source>
</reference>
<proteinExistence type="predicted"/>
<sequence>MAPVEEEHPRALLAGASRRWVRLLPWGLAFVLCVVLLPTTIVVLTADYGLNGSVASALAVAQAAPLLLAVVRPLQAWCVILAADVAGALALLTVDFEERLLWPFPPMEIVGYIGLALALGLRERRRTLVLVWLATAAANIGLGIVAPHGTSARNLLLTILGGIALLLAAALRERSEAQRRLAEQETISEAERDRRTLLEERARIARELHDVVAHHMSVITVQADTASYRLDGLPPDVREEFTSIAATARESLGEMRRLLGVLRNEEAHGELVPQPGLTRIGQLAEATARAGTPVEFTPCDTDVPETVGLSAYRIVQEALANVVRHAPGAPTRVSVSESGARLTVLVVNGPPPQPPAVPLETGGTGHGLVGMRERVKLVGGTLDAGPLADGGFRIAAQLLSPKRTSRDDARHHRRRPGHGAGRLRRPPGRPERHRRGGRGGRRCPGRRVEPAHPSRRRAHGRTDARDGRTRGRAPPPRPSEGRDPPAESPDAHHLRRRRLRLRGAAGGRQRLPAQGRATGRPHRGGTRRGLRRRAARPSVTRRLIADFAQQRPAARRKPALRLKALTERETEVLTLVARGRSNTEIAAVLVLAEQTVKTHVSRVLTKLDLRDRAQAVVFAYESGLVVPGE</sequence>
<dbReference type="SMART" id="SM00421">
    <property type="entry name" value="HTH_LUXR"/>
    <property type="match status" value="1"/>
</dbReference>
<dbReference type="GO" id="GO:0046983">
    <property type="term" value="F:protein dimerization activity"/>
    <property type="evidence" value="ECO:0007669"/>
    <property type="project" value="InterPro"/>
</dbReference>
<dbReference type="AlphaFoldDB" id="A0AAT9HMF1"/>
<feature type="transmembrane region" description="Helical" evidence="11">
    <location>
        <begin position="50"/>
        <end position="69"/>
    </location>
</feature>
<feature type="transmembrane region" description="Helical" evidence="11">
    <location>
        <begin position="23"/>
        <end position="44"/>
    </location>
</feature>
<dbReference type="GO" id="GO:0016020">
    <property type="term" value="C:membrane"/>
    <property type="evidence" value="ECO:0007669"/>
    <property type="project" value="InterPro"/>
</dbReference>
<evidence type="ECO:0000256" key="7">
    <source>
        <dbReference type="ARBA" id="ARBA00022840"/>
    </source>
</evidence>
<dbReference type="InterPro" id="IPR050482">
    <property type="entry name" value="Sensor_HK_TwoCompSys"/>
</dbReference>
<dbReference type="PANTHER" id="PTHR24421:SF10">
    <property type="entry name" value="NITRATE_NITRITE SENSOR PROTEIN NARQ"/>
    <property type="match status" value="1"/>
</dbReference>
<keyword evidence="11" id="KW-0812">Transmembrane</keyword>
<reference evidence="13" key="2">
    <citation type="submission" date="2024-07" db="EMBL/GenBank/DDBJ databases">
        <title>Streptomyces haneummycinica sp. nov., a new antibiotic-producing actinobacterium isolated from marine sediment.</title>
        <authorList>
            <person name="Uemura M."/>
            <person name="Hamada M."/>
            <person name="Hirano S."/>
            <person name="Kobayashi K."/>
            <person name="Ohshiro T."/>
            <person name="Kobayashi T."/>
            <person name="Terahara T."/>
        </authorList>
    </citation>
    <scope>NUCLEOTIDE SEQUENCE</scope>
    <source>
        <strain evidence="13">KM77-8</strain>
    </source>
</reference>
<dbReference type="CDD" id="cd06170">
    <property type="entry name" value="LuxR_C_like"/>
    <property type="match status" value="1"/>
</dbReference>
<evidence type="ECO:0000313" key="13">
    <source>
        <dbReference type="EMBL" id="BFO18613.1"/>
    </source>
</evidence>
<evidence type="ECO:0000256" key="4">
    <source>
        <dbReference type="ARBA" id="ARBA00022679"/>
    </source>
</evidence>
<keyword evidence="5" id="KW-0547">Nucleotide-binding</keyword>
<dbReference type="PRINTS" id="PR00038">
    <property type="entry name" value="HTHLUXR"/>
</dbReference>
<evidence type="ECO:0000256" key="1">
    <source>
        <dbReference type="ARBA" id="ARBA00000085"/>
    </source>
</evidence>
<feature type="transmembrane region" description="Helical" evidence="11">
    <location>
        <begin position="100"/>
        <end position="121"/>
    </location>
</feature>
<organism evidence="13">
    <name type="scientific">Streptomyces haneummycinicus</name>
    <dbReference type="NCBI Taxonomy" id="3074435"/>
    <lineage>
        <taxon>Bacteria</taxon>
        <taxon>Bacillati</taxon>
        <taxon>Actinomycetota</taxon>
        <taxon>Actinomycetes</taxon>
        <taxon>Kitasatosporales</taxon>
        <taxon>Streptomycetaceae</taxon>
        <taxon>Streptomyces</taxon>
    </lineage>
</organism>
<evidence type="ECO:0000256" key="3">
    <source>
        <dbReference type="ARBA" id="ARBA00022553"/>
    </source>
</evidence>
<dbReference type="CDD" id="cd16917">
    <property type="entry name" value="HATPase_UhpB-NarQ-NarX-like"/>
    <property type="match status" value="1"/>
</dbReference>
<evidence type="ECO:0000259" key="12">
    <source>
        <dbReference type="PROSITE" id="PS50043"/>
    </source>
</evidence>
<dbReference type="GO" id="GO:0005524">
    <property type="term" value="F:ATP binding"/>
    <property type="evidence" value="ECO:0007669"/>
    <property type="project" value="UniProtKB-KW"/>
</dbReference>
<feature type="compositionally biased region" description="Basic and acidic residues" evidence="10">
    <location>
        <begin position="460"/>
        <end position="469"/>
    </location>
</feature>
<feature type="coiled-coil region" evidence="9">
    <location>
        <begin position="167"/>
        <end position="207"/>
    </location>
</feature>
<dbReference type="InterPro" id="IPR036388">
    <property type="entry name" value="WH-like_DNA-bd_sf"/>
</dbReference>
<dbReference type="GO" id="GO:0000155">
    <property type="term" value="F:phosphorelay sensor kinase activity"/>
    <property type="evidence" value="ECO:0007669"/>
    <property type="project" value="InterPro"/>
</dbReference>
<feature type="region of interest" description="Disordered" evidence="10">
    <location>
        <begin position="398"/>
        <end position="538"/>
    </location>
</feature>
<feature type="compositionally biased region" description="Basic residues" evidence="10">
    <location>
        <begin position="411"/>
        <end position="445"/>
    </location>
</feature>
<feature type="transmembrane region" description="Helical" evidence="11">
    <location>
        <begin position="76"/>
        <end position="94"/>
    </location>
</feature>
<dbReference type="GO" id="GO:0006355">
    <property type="term" value="P:regulation of DNA-templated transcription"/>
    <property type="evidence" value="ECO:0007669"/>
    <property type="project" value="InterPro"/>
</dbReference>
<keyword evidence="6" id="KW-0418">Kinase</keyword>
<dbReference type="EC" id="2.7.13.3" evidence="2"/>
<keyword evidence="7" id="KW-0067">ATP-binding</keyword>
<dbReference type="Gene3D" id="1.10.10.10">
    <property type="entry name" value="Winged helix-like DNA-binding domain superfamily/Winged helix DNA-binding domain"/>
    <property type="match status" value="1"/>
</dbReference>
<protein>
    <recommendedName>
        <fullName evidence="2">histidine kinase</fullName>
        <ecNumber evidence="2">2.7.13.3</ecNumber>
    </recommendedName>
</protein>
<feature type="compositionally biased region" description="Basic residues" evidence="10">
    <location>
        <begin position="519"/>
        <end position="535"/>
    </location>
</feature>
<dbReference type="Gene3D" id="1.20.5.1930">
    <property type="match status" value="1"/>
</dbReference>
<dbReference type="GO" id="GO:0003677">
    <property type="term" value="F:DNA binding"/>
    <property type="evidence" value="ECO:0007669"/>
    <property type="project" value="InterPro"/>
</dbReference>
<keyword evidence="11" id="KW-0472">Membrane</keyword>
<accession>A0AAT9HMF1</accession>
<gene>
    <name evidence="13" type="ORF">SHKM778_50010</name>
</gene>
<evidence type="ECO:0000256" key="10">
    <source>
        <dbReference type="SAM" id="MobiDB-lite"/>
    </source>
</evidence>
<keyword evidence="11" id="KW-1133">Transmembrane helix</keyword>
<evidence type="ECO:0000256" key="9">
    <source>
        <dbReference type="SAM" id="Coils"/>
    </source>
</evidence>
<name>A0AAT9HMF1_9ACTN</name>
<dbReference type="InterPro" id="IPR000792">
    <property type="entry name" value="Tscrpt_reg_LuxR_C"/>
</dbReference>
<keyword evidence="9" id="KW-0175">Coiled coil</keyword>
<evidence type="ECO:0000256" key="8">
    <source>
        <dbReference type="ARBA" id="ARBA00023012"/>
    </source>
</evidence>
<feature type="compositionally biased region" description="Low complexity" evidence="10">
    <location>
        <begin position="507"/>
        <end position="518"/>
    </location>
</feature>
<dbReference type="InterPro" id="IPR003594">
    <property type="entry name" value="HATPase_dom"/>
</dbReference>
<evidence type="ECO:0000256" key="2">
    <source>
        <dbReference type="ARBA" id="ARBA00012438"/>
    </source>
</evidence>
<evidence type="ECO:0000256" key="5">
    <source>
        <dbReference type="ARBA" id="ARBA00022741"/>
    </source>
</evidence>
<dbReference type="Pfam" id="PF02518">
    <property type="entry name" value="HATPase_c"/>
    <property type="match status" value="1"/>
</dbReference>
<keyword evidence="8" id="KW-0902">Two-component regulatory system</keyword>
<dbReference type="EMBL" id="AP035768">
    <property type="protein sequence ID" value="BFO18613.1"/>
    <property type="molecule type" value="Genomic_DNA"/>
</dbReference>
<feature type="domain" description="HTH luxR-type" evidence="12">
    <location>
        <begin position="558"/>
        <end position="623"/>
    </location>
</feature>
<evidence type="ECO:0000256" key="11">
    <source>
        <dbReference type="SAM" id="Phobius"/>
    </source>
</evidence>
<dbReference type="InterPro" id="IPR016032">
    <property type="entry name" value="Sig_transdc_resp-reg_C-effctor"/>
</dbReference>
<dbReference type="PROSITE" id="PS50043">
    <property type="entry name" value="HTH_LUXR_2"/>
    <property type="match status" value="1"/>
</dbReference>
<dbReference type="Gene3D" id="3.30.565.10">
    <property type="entry name" value="Histidine kinase-like ATPase, C-terminal domain"/>
    <property type="match status" value="1"/>
</dbReference>
<dbReference type="Pfam" id="PF00196">
    <property type="entry name" value="GerE"/>
    <property type="match status" value="1"/>
</dbReference>
<dbReference type="InterPro" id="IPR036890">
    <property type="entry name" value="HATPase_C_sf"/>
</dbReference>